<dbReference type="Gene3D" id="1.10.238.10">
    <property type="entry name" value="EF-hand"/>
    <property type="match status" value="2"/>
</dbReference>
<dbReference type="GO" id="GO:0003779">
    <property type="term" value="F:actin binding"/>
    <property type="evidence" value="ECO:0007669"/>
    <property type="project" value="UniProtKB-KW"/>
</dbReference>
<protein>
    <recommendedName>
        <fullName evidence="8">Calmodulin</fullName>
    </recommendedName>
</protein>
<evidence type="ECO:0000259" key="6">
    <source>
        <dbReference type="PROSITE" id="PS50222"/>
    </source>
</evidence>
<keyword evidence="2" id="KW-0106">Calcium</keyword>
<sequence length="1020" mass="114637">MSPRFSSPGGNNTEGLTTADAARQKMQIKSFTAWVNLHLKTVQMECLNLQTDLADGIMLLKLVEIISEEQLGKYNKNPVSKFQKIENLNIPLKFINSFLTEVGIRNSYSAENILEENLTLILGMIWSLILRYNVAQVSEGDKTAKEGLLLWAKTKIAEVSNGKVEVHNFHNSWQDGIAFNCLIQAYRPDLVDYRKLTASKKITNLNQAFDIAEKHIDIPKLLDANDMVTMRPDEKSVMTYVSFFWKAFAANKRKNMAGERITHVVQREQAYADMQMQYKQQAQEMNEWALAKTTELSEGSSINSQAELEVLLKAYVDYSRTEKTAKQQELLDMEALFSSITSRLATLDREFVPPEELTLAALQKRWAELTQAEQQYEAKLNALLKNLKKVELYIKLFNNKALKLDDWLDDKETWLGQSLRPLQEISSDTEYANQAAVEKKEEEEAAEAAAARRAHPKRPSFIDSIANAILPNRQRQASAPVMGADAVSPSLPRTKSEKMVDNKLPATAERSGSPMPRLLKMASKPKVSSALVEAPDSVSDVQAKLNMFAAYEEEFAGRKGAVPELQKLLDKIIELGCPPMRQFSLQNKMGTIEERFASVEQQGVAYVGMLNEELARQQKMDEMRLTFAKRAEALNRWMEEALENLTEAFAHESVAEAEQQLGEFQAFEPALAEHEAEMSEMEAFAAEMSKMGIVKNAYSRFDLEELQRIMGEVKRCAEERTSQLQEALERQQHIEKQKQAFATAAEAVLEFVRQQKQALEVAAPAIAIREDDPGSLMRGKQMLVALEEHLSSKARDARHAQLQPAQELSDFLLEAAALDNPYTRETLTSLETNVSQLEKVIRDKHSFIEAQLAQAQLQISPEQYDEIKKAHTHFDKSKNGSLQELEFNGALRAMGFEMSEEEEQAQFVKFSAPDEAGEPCLTLDGFVSLVLQQFKASDTMDALISAFKTVAGGKDFIMADDLKACVPESETNYLLSNLELREDVGLNYTSFSADVYGKEAPPSTGSEITDMGTSRRLPAD</sequence>
<dbReference type="InterPro" id="IPR018247">
    <property type="entry name" value="EF_Hand_1_Ca_BS"/>
</dbReference>
<evidence type="ECO:0000256" key="4">
    <source>
        <dbReference type="SAM" id="MobiDB-lite"/>
    </source>
</evidence>
<dbReference type="EMBL" id="HBEY01044024">
    <property type="protein sequence ID" value="CAD8617698.1"/>
    <property type="molecule type" value="Transcribed_RNA"/>
</dbReference>
<dbReference type="InterPro" id="IPR036872">
    <property type="entry name" value="CH_dom_sf"/>
</dbReference>
<dbReference type="PANTHER" id="PTHR11915">
    <property type="entry name" value="SPECTRIN/FILAMIN RELATED CYTOSKELETAL PROTEIN"/>
    <property type="match status" value="1"/>
</dbReference>
<accession>A0A7S0LN62</accession>
<dbReference type="PROSITE" id="PS50222">
    <property type="entry name" value="EF_HAND_2"/>
    <property type="match status" value="1"/>
</dbReference>
<dbReference type="SMART" id="SM01184">
    <property type="entry name" value="efhand_Ca_insen"/>
    <property type="match status" value="1"/>
</dbReference>
<proteinExistence type="predicted"/>
<evidence type="ECO:0000313" key="7">
    <source>
        <dbReference type="EMBL" id="CAD8617698.1"/>
    </source>
</evidence>
<dbReference type="InterPro" id="IPR011992">
    <property type="entry name" value="EF-hand-dom_pair"/>
</dbReference>
<dbReference type="Gene3D" id="1.20.58.60">
    <property type="match status" value="2"/>
</dbReference>
<dbReference type="SUPFAM" id="SSF47576">
    <property type="entry name" value="Calponin-homology domain, CH-domain"/>
    <property type="match status" value="1"/>
</dbReference>
<reference evidence="7" key="1">
    <citation type="submission" date="2021-01" db="EMBL/GenBank/DDBJ databases">
        <authorList>
            <person name="Corre E."/>
            <person name="Pelletier E."/>
            <person name="Niang G."/>
            <person name="Scheremetjew M."/>
            <person name="Finn R."/>
            <person name="Kale V."/>
            <person name="Holt S."/>
            <person name="Cochrane G."/>
            <person name="Meng A."/>
            <person name="Brown T."/>
            <person name="Cohen L."/>
        </authorList>
    </citation>
    <scope>NUCLEOTIDE SEQUENCE</scope>
    <source>
        <strain evidence="7">PLY182g</strain>
    </source>
</reference>
<feature type="region of interest" description="Disordered" evidence="4">
    <location>
        <begin position="998"/>
        <end position="1020"/>
    </location>
</feature>
<keyword evidence="1" id="KW-0677">Repeat</keyword>
<dbReference type="InterPro" id="IPR002017">
    <property type="entry name" value="Spectrin_repeat"/>
</dbReference>
<dbReference type="SUPFAM" id="SSF47473">
    <property type="entry name" value="EF-hand"/>
    <property type="match status" value="1"/>
</dbReference>
<dbReference type="InterPro" id="IPR001715">
    <property type="entry name" value="CH_dom"/>
</dbReference>
<name>A0A7S0LN62_9EUKA</name>
<dbReference type="AlphaFoldDB" id="A0A7S0LN62"/>
<dbReference type="Pfam" id="PF00307">
    <property type="entry name" value="CH"/>
    <property type="match status" value="2"/>
</dbReference>
<feature type="domain" description="Calponin-homology (CH)" evidence="5">
    <location>
        <begin position="142"/>
        <end position="249"/>
    </location>
</feature>
<dbReference type="SMART" id="SM00150">
    <property type="entry name" value="SPEC"/>
    <property type="match status" value="2"/>
</dbReference>
<evidence type="ECO:0000256" key="3">
    <source>
        <dbReference type="ARBA" id="ARBA00023203"/>
    </source>
</evidence>
<feature type="region of interest" description="Disordered" evidence="4">
    <location>
        <begin position="473"/>
        <end position="498"/>
    </location>
</feature>
<organism evidence="7">
    <name type="scientific">Coccolithus braarudii</name>
    <dbReference type="NCBI Taxonomy" id="221442"/>
    <lineage>
        <taxon>Eukaryota</taxon>
        <taxon>Haptista</taxon>
        <taxon>Haptophyta</taxon>
        <taxon>Prymnesiophyceae</taxon>
        <taxon>Coccolithales</taxon>
        <taxon>Coccolithaceae</taxon>
        <taxon>Coccolithus</taxon>
    </lineage>
</organism>
<feature type="domain" description="Calponin-homology (CH)" evidence="5">
    <location>
        <begin position="25"/>
        <end position="133"/>
    </location>
</feature>
<evidence type="ECO:0000256" key="2">
    <source>
        <dbReference type="ARBA" id="ARBA00022837"/>
    </source>
</evidence>
<dbReference type="FunFam" id="1.10.418.10:FF:000001">
    <property type="entry name" value="Actinin alpha 1"/>
    <property type="match status" value="1"/>
</dbReference>
<gene>
    <name evidence="7" type="ORF">CPEL01642_LOCUS21079</name>
</gene>
<dbReference type="GO" id="GO:0005509">
    <property type="term" value="F:calcium ion binding"/>
    <property type="evidence" value="ECO:0007669"/>
    <property type="project" value="InterPro"/>
</dbReference>
<keyword evidence="3" id="KW-0009">Actin-binding</keyword>
<dbReference type="CDD" id="cd00176">
    <property type="entry name" value="SPEC"/>
    <property type="match status" value="1"/>
</dbReference>
<evidence type="ECO:0000259" key="5">
    <source>
        <dbReference type="PROSITE" id="PS50021"/>
    </source>
</evidence>
<evidence type="ECO:0000256" key="1">
    <source>
        <dbReference type="ARBA" id="ARBA00022737"/>
    </source>
</evidence>
<evidence type="ECO:0008006" key="8">
    <source>
        <dbReference type="Google" id="ProtNLM"/>
    </source>
</evidence>
<dbReference type="PROSITE" id="PS50021">
    <property type="entry name" value="CH"/>
    <property type="match status" value="2"/>
</dbReference>
<dbReference type="InterPro" id="IPR018159">
    <property type="entry name" value="Spectrin/alpha-actinin"/>
</dbReference>
<dbReference type="SUPFAM" id="SSF46966">
    <property type="entry name" value="Spectrin repeat"/>
    <property type="match status" value="3"/>
</dbReference>
<feature type="domain" description="EF-hand" evidence="6">
    <location>
        <begin position="862"/>
        <end position="897"/>
    </location>
</feature>
<dbReference type="InterPro" id="IPR002048">
    <property type="entry name" value="EF_hand_dom"/>
</dbReference>
<dbReference type="PROSITE" id="PS00018">
    <property type="entry name" value="EF_HAND_1"/>
    <property type="match status" value="1"/>
</dbReference>
<dbReference type="SMART" id="SM00033">
    <property type="entry name" value="CH"/>
    <property type="match status" value="2"/>
</dbReference>
<dbReference type="Pfam" id="PF00435">
    <property type="entry name" value="Spectrin"/>
    <property type="match status" value="1"/>
</dbReference>
<dbReference type="Gene3D" id="1.10.418.10">
    <property type="entry name" value="Calponin-like domain"/>
    <property type="match status" value="2"/>
</dbReference>